<evidence type="ECO:0000313" key="4">
    <source>
        <dbReference type="EMBL" id="RKO85983.1"/>
    </source>
</evidence>
<feature type="region of interest" description="Disordered" evidence="3">
    <location>
        <begin position="317"/>
        <end position="359"/>
    </location>
</feature>
<keyword evidence="1" id="KW-0880">Kelch repeat</keyword>
<dbReference type="Gene3D" id="2.120.10.80">
    <property type="entry name" value="Kelch-type beta propeller"/>
    <property type="match status" value="1"/>
</dbReference>
<feature type="region of interest" description="Disordered" evidence="3">
    <location>
        <begin position="556"/>
        <end position="582"/>
    </location>
</feature>
<proteinExistence type="predicted"/>
<feature type="region of interest" description="Disordered" evidence="3">
    <location>
        <begin position="390"/>
        <end position="414"/>
    </location>
</feature>
<evidence type="ECO:0000256" key="2">
    <source>
        <dbReference type="ARBA" id="ARBA00022737"/>
    </source>
</evidence>
<name>A0A4P9W3Z2_9FUNG</name>
<dbReference type="OrthoDB" id="5595608at2759"/>
<dbReference type="Pfam" id="PF24681">
    <property type="entry name" value="Kelch_KLHDC2_KLHL20_DRC7"/>
    <property type="match status" value="1"/>
</dbReference>
<dbReference type="AlphaFoldDB" id="A0A4P9W3Z2"/>
<dbReference type="PANTHER" id="PTHR46093:SF18">
    <property type="entry name" value="FIBRONECTIN TYPE-III DOMAIN-CONTAINING PROTEIN"/>
    <property type="match status" value="1"/>
</dbReference>
<keyword evidence="2" id="KW-0677">Repeat</keyword>
<dbReference type="EMBL" id="KZ998574">
    <property type="protein sequence ID" value="RKO85983.1"/>
    <property type="molecule type" value="Genomic_DNA"/>
</dbReference>
<organism evidence="4 5">
    <name type="scientific">Blyttiomyces helicus</name>
    <dbReference type="NCBI Taxonomy" id="388810"/>
    <lineage>
        <taxon>Eukaryota</taxon>
        <taxon>Fungi</taxon>
        <taxon>Fungi incertae sedis</taxon>
        <taxon>Chytridiomycota</taxon>
        <taxon>Chytridiomycota incertae sedis</taxon>
        <taxon>Chytridiomycetes</taxon>
        <taxon>Chytridiomycetes incertae sedis</taxon>
        <taxon>Blyttiomyces</taxon>
    </lineage>
</organism>
<protein>
    <recommendedName>
        <fullName evidence="6">Galactose oxidase</fullName>
    </recommendedName>
</protein>
<feature type="compositionally biased region" description="Low complexity" evidence="3">
    <location>
        <begin position="390"/>
        <end position="404"/>
    </location>
</feature>
<dbReference type="InterPro" id="IPR015915">
    <property type="entry name" value="Kelch-typ_b-propeller"/>
</dbReference>
<dbReference type="Proteomes" id="UP000269721">
    <property type="component" value="Unassembled WGS sequence"/>
</dbReference>
<feature type="region of interest" description="Disordered" evidence="3">
    <location>
        <begin position="429"/>
        <end position="542"/>
    </location>
</feature>
<feature type="compositionally biased region" description="Low complexity" evidence="3">
    <location>
        <begin position="474"/>
        <end position="485"/>
    </location>
</feature>
<reference evidence="5" key="1">
    <citation type="journal article" date="2018" name="Nat. Microbiol.">
        <title>Leveraging single-cell genomics to expand the fungal tree of life.</title>
        <authorList>
            <person name="Ahrendt S.R."/>
            <person name="Quandt C.A."/>
            <person name="Ciobanu D."/>
            <person name="Clum A."/>
            <person name="Salamov A."/>
            <person name="Andreopoulos B."/>
            <person name="Cheng J.F."/>
            <person name="Woyke T."/>
            <person name="Pelin A."/>
            <person name="Henrissat B."/>
            <person name="Reynolds N.K."/>
            <person name="Benny G.L."/>
            <person name="Smith M.E."/>
            <person name="James T.Y."/>
            <person name="Grigoriev I.V."/>
        </authorList>
    </citation>
    <scope>NUCLEOTIDE SEQUENCE [LARGE SCALE GENOMIC DNA]</scope>
</reference>
<evidence type="ECO:0000313" key="5">
    <source>
        <dbReference type="Proteomes" id="UP000269721"/>
    </source>
</evidence>
<evidence type="ECO:0000256" key="1">
    <source>
        <dbReference type="ARBA" id="ARBA00022441"/>
    </source>
</evidence>
<gene>
    <name evidence="4" type="ORF">BDK51DRAFT_32007</name>
</gene>
<keyword evidence="5" id="KW-1185">Reference proteome</keyword>
<dbReference type="SUPFAM" id="SSF117281">
    <property type="entry name" value="Kelch motif"/>
    <property type="match status" value="1"/>
</dbReference>
<accession>A0A4P9W3Z2</accession>
<evidence type="ECO:0008006" key="6">
    <source>
        <dbReference type="Google" id="ProtNLM"/>
    </source>
</evidence>
<sequence>MITSKPSSPLSADHVGTLDASLIDAADCSGAGDPTTRLRVTSNSMADNQLIAEGAVVLPFQNQTHPSIVPLSNPYLFNPANVASSACTTDGATMYCYGGIWQPPSDLSPFQGLAYLTAMDLNIYAWKPPVGNSPIGALASQSLVLIGNYFYVFGGEQQGIAQNALSQVNIASLTSSTPMTPSGVVPSPRTTHCGANLGADGMLVYGGQGSNYQYLEDTFVFTATNSSWSKINTQSHPPATWQMACATLAGKVYLFGDVLADGNAPSNDLWSFDATSLSWLCAGSRYQIICIDNERWRQITRPFCPHGSPSDLSIVSAATSSAPSISPTTSPAPSSPPTGTITSTSTTATSPASSSPSTAAIAGGAGGGAVLLLVGAIYMGKSRASRKAAFNASSRSNGSRASSPAHEEAPVVQEHAGTADLESILVSSMASSHPLPPSPPSTNSSSEEPPSPYPPGTIITIDDLLSHPLPPSSPDTDYSSEESPSPYAPGTVVSKDAPSLRPLPPPPPNALYSLEGPPVPLAPGTVIIGDEPSSRHATSDATQHFAVHLPSAPPSALLVSERDHDPPPAYDGPSAPRAESAPRIHRAIRGYIPNNDGEVGCKTGDQIVLR</sequence>
<dbReference type="PANTHER" id="PTHR46093">
    <property type="entry name" value="ACYL-COA-BINDING DOMAIN-CONTAINING PROTEIN 5"/>
    <property type="match status" value="1"/>
</dbReference>
<evidence type="ECO:0000256" key="3">
    <source>
        <dbReference type="SAM" id="MobiDB-lite"/>
    </source>
</evidence>